<dbReference type="EMBL" id="JYNU01000009">
    <property type="protein sequence ID" value="KMO77842.1"/>
    <property type="molecule type" value="Genomic_DNA"/>
</dbReference>
<dbReference type="InterPro" id="IPR026954">
    <property type="entry name" value="PknH-like_Extracell"/>
</dbReference>
<organism evidence="3 4">
    <name type="scientific">Mycolicibacterium obuense</name>
    <dbReference type="NCBI Taxonomy" id="1807"/>
    <lineage>
        <taxon>Bacteria</taxon>
        <taxon>Bacillati</taxon>
        <taxon>Actinomycetota</taxon>
        <taxon>Actinomycetes</taxon>
        <taxon>Mycobacteriales</taxon>
        <taxon>Mycobacteriaceae</taxon>
        <taxon>Mycolicibacterium</taxon>
    </lineage>
</organism>
<dbReference type="PATRIC" id="fig|1807.14.peg.1758"/>
<dbReference type="InterPro" id="IPR038232">
    <property type="entry name" value="PknH-like_Extracell_sf"/>
</dbReference>
<gene>
    <name evidence="3" type="ORF">MOBUDSM44075_01750</name>
</gene>
<dbReference type="Gene3D" id="3.40.1000.70">
    <property type="entry name" value="PknH-like extracellular domain"/>
    <property type="match status" value="1"/>
</dbReference>
<accession>A0A0J6W888</accession>
<sequence length="241" mass="24260">MSTKLAAVAGACLVLAGCAGAPVDDRPVVRIAEAAAPTPAIPLGGFLPTTPELAAHLGTPPIGFAGRLVEGGADMLLRSVGVGEASPADCLGAAYRLQQAVYDGSPVQSVATNSWAGGSFDGPPVSAFFGVVQMRNPSAAQMFFAATSQQWRRCNGETVARDQGGAGELSRIADVAFGEDVVSASVLHTSAGTASPTAQRAVALAGDCIVEVEVSDPRPGGQGQPAVDVAELIANKITAHR</sequence>
<evidence type="ECO:0000313" key="3">
    <source>
        <dbReference type="EMBL" id="KMO77842.1"/>
    </source>
</evidence>
<comment type="caution">
    <text evidence="3">The sequence shown here is derived from an EMBL/GenBank/DDBJ whole genome shotgun (WGS) entry which is preliminary data.</text>
</comment>
<dbReference type="RefSeq" id="WP_048422810.1">
    <property type="nucleotide sequence ID" value="NZ_JYNU01000009.1"/>
</dbReference>
<dbReference type="Pfam" id="PF14032">
    <property type="entry name" value="PknH_C"/>
    <property type="match status" value="1"/>
</dbReference>
<evidence type="ECO:0000259" key="2">
    <source>
        <dbReference type="Pfam" id="PF14032"/>
    </source>
</evidence>
<name>A0A0J6W888_9MYCO</name>
<proteinExistence type="predicted"/>
<dbReference type="AlphaFoldDB" id="A0A0J6W888"/>
<keyword evidence="1" id="KW-0732">Signal</keyword>
<feature type="chain" id="PRO_5038542854" description="PknH-like extracellular domain-containing protein" evidence="1">
    <location>
        <begin position="22"/>
        <end position="241"/>
    </location>
</feature>
<dbReference type="PROSITE" id="PS51257">
    <property type="entry name" value="PROKAR_LIPOPROTEIN"/>
    <property type="match status" value="1"/>
</dbReference>
<protein>
    <recommendedName>
        <fullName evidence="2">PknH-like extracellular domain-containing protein</fullName>
    </recommendedName>
</protein>
<feature type="signal peptide" evidence="1">
    <location>
        <begin position="1"/>
        <end position="21"/>
    </location>
</feature>
<evidence type="ECO:0000313" key="4">
    <source>
        <dbReference type="Proteomes" id="UP000036313"/>
    </source>
</evidence>
<evidence type="ECO:0000256" key="1">
    <source>
        <dbReference type="SAM" id="SignalP"/>
    </source>
</evidence>
<dbReference type="Proteomes" id="UP000036313">
    <property type="component" value="Unassembled WGS sequence"/>
</dbReference>
<feature type="domain" description="PknH-like extracellular" evidence="2">
    <location>
        <begin position="40"/>
        <end position="236"/>
    </location>
</feature>
<reference evidence="3 4" key="1">
    <citation type="journal article" date="2015" name="Genome Biol. Evol.">
        <title>Characterization of Three Mycobacterium spp. with Potential Use in Bioremediation by Genome Sequencing and Comparative Genomics.</title>
        <authorList>
            <person name="Das S."/>
            <person name="Pettersson B.M."/>
            <person name="Behra P.R."/>
            <person name="Ramesh M."/>
            <person name="Dasgupta S."/>
            <person name="Bhattacharya A."/>
            <person name="Kirsebom L.A."/>
        </authorList>
    </citation>
    <scope>NUCLEOTIDE SEQUENCE [LARGE SCALE GENOMIC DNA]</scope>
    <source>
        <strain evidence="3 4">DSM 44075</strain>
    </source>
</reference>